<evidence type="ECO:0000256" key="2">
    <source>
        <dbReference type="ARBA" id="ARBA00023136"/>
    </source>
</evidence>
<dbReference type="PANTHER" id="PTHR40980:SF3">
    <property type="entry name" value="TONB-DEPENDENT RECEPTOR-LIKE BETA-BARREL DOMAIN-CONTAINING PROTEIN"/>
    <property type="match status" value="1"/>
</dbReference>
<dbReference type="Gene3D" id="2.40.170.20">
    <property type="entry name" value="TonB-dependent receptor, beta-barrel domain"/>
    <property type="match status" value="1"/>
</dbReference>
<dbReference type="Gene3D" id="2.170.130.10">
    <property type="entry name" value="TonB-dependent receptor, plug domain"/>
    <property type="match status" value="1"/>
</dbReference>
<accession>A0AAJ5WZN7</accession>
<dbReference type="InterPro" id="IPR036942">
    <property type="entry name" value="Beta-barrel_TonB_sf"/>
</dbReference>
<feature type="chain" id="PRO_5042530794" evidence="5">
    <location>
        <begin position="20"/>
        <end position="1034"/>
    </location>
</feature>
<dbReference type="Proteomes" id="UP001213664">
    <property type="component" value="Chromosome"/>
</dbReference>
<evidence type="ECO:0000256" key="4">
    <source>
        <dbReference type="RuleBase" id="RU003357"/>
    </source>
</evidence>
<dbReference type="PANTHER" id="PTHR40980">
    <property type="entry name" value="PLUG DOMAIN-CONTAINING PROTEIN"/>
    <property type="match status" value="1"/>
</dbReference>
<gene>
    <name evidence="8" type="ORF">P0Y50_00460</name>
</gene>
<evidence type="ECO:0000256" key="1">
    <source>
        <dbReference type="ARBA" id="ARBA00004442"/>
    </source>
</evidence>
<dbReference type="GO" id="GO:0009279">
    <property type="term" value="C:cell outer membrane"/>
    <property type="evidence" value="ECO:0007669"/>
    <property type="project" value="UniProtKB-SubCell"/>
</dbReference>
<name>A0AAJ5WZN7_9CAUL</name>
<feature type="domain" description="TonB-dependent receptor-like beta-barrel" evidence="6">
    <location>
        <begin position="488"/>
        <end position="1002"/>
    </location>
</feature>
<keyword evidence="8" id="KW-0675">Receptor</keyword>
<evidence type="ECO:0000256" key="5">
    <source>
        <dbReference type="SAM" id="SignalP"/>
    </source>
</evidence>
<comment type="similarity">
    <text evidence="4">Belongs to the TonB-dependent receptor family.</text>
</comment>
<dbReference type="EMBL" id="CP119326">
    <property type="protein sequence ID" value="WEK40111.1"/>
    <property type="molecule type" value="Genomic_DNA"/>
</dbReference>
<evidence type="ECO:0000259" key="6">
    <source>
        <dbReference type="Pfam" id="PF00593"/>
    </source>
</evidence>
<feature type="signal peptide" evidence="5">
    <location>
        <begin position="1"/>
        <end position="19"/>
    </location>
</feature>
<proteinExistence type="inferred from homology"/>
<comment type="subcellular location">
    <subcellularLocation>
        <location evidence="1 4">Cell outer membrane</location>
    </subcellularLocation>
</comment>
<keyword evidence="3" id="KW-0998">Cell outer membrane</keyword>
<evidence type="ECO:0000313" key="8">
    <source>
        <dbReference type="EMBL" id="WEK40111.1"/>
    </source>
</evidence>
<evidence type="ECO:0000256" key="3">
    <source>
        <dbReference type="ARBA" id="ARBA00023237"/>
    </source>
</evidence>
<dbReference type="InterPro" id="IPR012910">
    <property type="entry name" value="Plug_dom"/>
</dbReference>
<keyword evidence="2 4" id="KW-0472">Membrane</keyword>
<feature type="domain" description="TonB-dependent receptor plug" evidence="7">
    <location>
        <begin position="54"/>
        <end position="166"/>
    </location>
</feature>
<organism evidence="8 9">
    <name type="scientific">Candidatus Brevundimonas colombiensis</name>
    <dbReference type="NCBI Taxonomy" id="3121376"/>
    <lineage>
        <taxon>Bacteria</taxon>
        <taxon>Pseudomonadati</taxon>
        <taxon>Pseudomonadota</taxon>
        <taxon>Alphaproteobacteria</taxon>
        <taxon>Caulobacterales</taxon>
        <taxon>Caulobacteraceae</taxon>
        <taxon>Brevundimonas</taxon>
    </lineage>
</organism>
<evidence type="ECO:0000259" key="7">
    <source>
        <dbReference type="Pfam" id="PF07715"/>
    </source>
</evidence>
<dbReference type="Pfam" id="PF07715">
    <property type="entry name" value="Plug"/>
    <property type="match status" value="1"/>
</dbReference>
<dbReference type="InterPro" id="IPR000531">
    <property type="entry name" value="Beta-barrel_TonB"/>
</dbReference>
<dbReference type="Pfam" id="PF00593">
    <property type="entry name" value="TonB_dep_Rec_b-barrel"/>
    <property type="match status" value="1"/>
</dbReference>
<evidence type="ECO:0000313" key="9">
    <source>
        <dbReference type="Proteomes" id="UP001213664"/>
    </source>
</evidence>
<dbReference type="AlphaFoldDB" id="A0AAJ5WZN7"/>
<keyword evidence="5" id="KW-0732">Signal</keyword>
<protein>
    <submittedName>
        <fullName evidence="8">TonB-dependent receptor</fullName>
    </submittedName>
</protein>
<dbReference type="InterPro" id="IPR010104">
    <property type="entry name" value="TonB_rcpt_bac"/>
</dbReference>
<dbReference type="InterPro" id="IPR037066">
    <property type="entry name" value="Plug_dom_sf"/>
</dbReference>
<reference evidence="8" key="1">
    <citation type="submission" date="2023-03" db="EMBL/GenBank/DDBJ databases">
        <title>Andean soil-derived lignocellulolytic bacterial consortium as a source of novel taxa and putative plastic-active enzymes.</title>
        <authorList>
            <person name="Diaz-Garcia L."/>
            <person name="Chuvochina M."/>
            <person name="Feuerriegel G."/>
            <person name="Bunk B."/>
            <person name="Sproer C."/>
            <person name="Streit W.R."/>
            <person name="Rodriguez L.M."/>
            <person name="Overmann J."/>
            <person name="Jimenez D.J."/>
        </authorList>
    </citation>
    <scope>NUCLEOTIDE SEQUENCE</scope>
    <source>
        <strain evidence="8">MAG 833</strain>
    </source>
</reference>
<dbReference type="SUPFAM" id="SSF56935">
    <property type="entry name" value="Porins"/>
    <property type="match status" value="1"/>
</dbReference>
<sequence length="1034" mass="113745">MYTAGAAALMLASAGAANAQQATETQASGAPVATVDEVVVVGTRSSLQSAMNRKRSASTVSDSIVADDIGQFPDKNVGEALGRVTGVQLSRDFGEGNAVSIRGVEPDLNRVEINGVSVLSTAGNLNVYGGGGRSNDFRELPAEIVKSIDVFKGFTADMTEGAIGGTVSVQTRRPLDFRKPTFSMSVAGQKLDTLPDWTPRASFFGATQLLEGRLGLMANVTYDNVQTRGDFYDDHSWARLADFDKSPDKTASYYNPEYSRAVNDYIAAVGTQAGCATMATPDANLLKTSDARTACLSQWYDYSPRVPRYRVWTREDERTSGEFTAEYKFADNLRGFVTYQTNRRTQQLNDINYGTDFTSLDRLNYIVGTTCPRVSASTAGNVPGVVVDANHNVTQYTVGNCVGTNGRGGDTAFSISSRDFRYEADSDYITYGLKWYNDRFKVDFLGANAKSETISQTNNVSVSFNTPGMVVSLEPGTSAPTFTFAKGFSPSDASAVSQYQIQYRPSQASNKEDQYKLDVDFDPRTTFLTNIKFGGRYSQAQAQGYGYGGFIINPGANALLPNDDIVIYANSINSTARVIDGATTDQTSPKYGNPYQTSYWNTTEDWSRGFSNSIFGSAMTSLPSDFHYGGGALPSNWMYPDFNTIAQHLDTSHFNLDNLYSGVGNDGKTYDQIPYRVKEKTDSEYIRLDWALPIFGLDLVGNLGLRRVYTQTTTAGSYKRNERRRDETTNVVSTATVSNSLVEYTRDYTKWLPSFNVNAWIIDNKLNMRVGYAKLMARPLYSFLIPDMTCTIDYANDGTAEDGPDSCSAGNPELKPYEAAQYDLSFEWYPNRDTQFSAGFFYKDIQTFYIPSRTSLGQRDVFGDGVLYNYNSYINGEGAKISGIELTAKTAFTFLPGVLSGFGADVNFTYQDASDVGVYSKLDGSELTYPGLSSTSYNATLWYERGPINARLAYNYRSEYLVTAADQSGNPIIKEPTGYLDGKISWKPGLKGLTLFAEGKNLTEEDESTYAGDIRLINRGYSGRRFFLGATYKY</sequence>
<keyword evidence="4" id="KW-0798">TonB box</keyword>
<dbReference type="NCBIfam" id="TIGR01782">
    <property type="entry name" value="TonB-Xanth-Caul"/>
    <property type="match status" value="1"/>
</dbReference>